<dbReference type="UniPathway" id="UPA00219"/>
<keyword evidence="4 16" id="KW-0132">Cell division</keyword>
<keyword evidence="8 16" id="KW-0378">Hydrolase</keyword>
<keyword evidence="2 16" id="KW-1003">Cell membrane</keyword>
<evidence type="ECO:0000256" key="15">
    <source>
        <dbReference type="ARBA" id="ARBA00023316"/>
    </source>
</evidence>
<keyword evidence="11 16" id="KW-1133">Transmembrane helix</keyword>
<dbReference type="EC" id="3.4.16.4" evidence="16"/>
<keyword evidence="14 16" id="KW-0131">Cell cycle</keyword>
<protein>
    <recommendedName>
        <fullName evidence="16">Peptidoglycan D,D-transpeptidase FtsI</fullName>
        <ecNumber evidence="16">3.4.16.4</ecNumber>
    </recommendedName>
    <alternativeName>
        <fullName evidence="16">Penicillin-binding protein 3</fullName>
        <shortName evidence="16">PBP-3</shortName>
    </alternativeName>
</protein>
<keyword evidence="13 16" id="KW-0717">Septation</keyword>
<evidence type="ECO:0000256" key="3">
    <source>
        <dbReference type="ARBA" id="ARBA00022519"/>
    </source>
</evidence>
<dbReference type="GO" id="GO:0008360">
    <property type="term" value="P:regulation of cell shape"/>
    <property type="evidence" value="ECO:0007669"/>
    <property type="project" value="UniProtKB-KW"/>
</dbReference>
<evidence type="ECO:0000256" key="6">
    <source>
        <dbReference type="ARBA" id="ARBA00022670"/>
    </source>
</evidence>
<sequence>MNRRKARSVAPPAWRRVLVLVLLLALPVVLMARAVSLQLIDGPFLQGQGEQRHLRVESLPAHRGTIRDRQGQPLAISAPVDSVWADPRVTTQEASQQDLAALARLLDTDPARLRSDLNERRERAFFYLERHVSPDLAARVSALDVPGVALQREYRRFYPTGEVSGHVLGFTNIDDHGQEGLELAYDDWLSGEPGAKRVLRDRHGRNIEDVERLREPDPGHDLTLTLDKRLQYVAYRELKAAVERHQAASGSIVLMDADNGDILAMANQPSFNPNRRSEMTGGRYRNRAVTDIYEPGSVVKPFTVLAALRTGRYTPETVVETAPGVMRVGGHQVRDVRNFGELTVAGVLRKSSNVGAAQMALSLESGQVWQTLNSLGIGEPSGVGLPGDSAGRLSSMPSERPIERATLAFGYGLSVSNLQLARAYSAIASGGELPTPALIADGRRPDPERVMSARRAAQLREMLTAVTESGGTATQAAIPGYQVAGKTGTSRKAVSGGYAEDRYISTFAGMAPASDPRFVAVVTIDEPSGDAYYAGPVAGPVFAAVMGDALRLYNVMPDAAFDQPGLTVAGGESP</sequence>
<organism evidence="19 20">
    <name type="scientific">Spiribacter aquaticus</name>
    <dbReference type="NCBI Taxonomy" id="1935996"/>
    <lineage>
        <taxon>Bacteria</taxon>
        <taxon>Pseudomonadati</taxon>
        <taxon>Pseudomonadota</taxon>
        <taxon>Gammaproteobacteria</taxon>
        <taxon>Chromatiales</taxon>
        <taxon>Ectothiorhodospiraceae</taxon>
        <taxon>Spiribacter</taxon>
    </lineage>
</organism>
<evidence type="ECO:0000256" key="5">
    <source>
        <dbReference type="ARBA" id="ARBA00022645"/>
    </source>
</evidence>
<accession>A0A557RH08</accession>
<dbReference type="PANTHER" id="PTHR30627:SF1">
    <property type="entry name" value="PEPTIDOGLYCAN D,D-TRANSPEPTIDASE FTSI"/>
    <property type="match status" value="1"/>
</dbReference>
<comment type="pathway">
    <text evidence="16">Cell wall biogenesis; peptidoglycan biosynthesis.</text>
</comment>
<evidence type="ECO:0000259" key="18">
    <source>
        <dbReference type="Pfam" id="PF03717"/>
    </source>
</evidence>
<dbReference type="InterPro" id="IPR005311">
    <property type="entry name" value="PBP_dimer"/>
</dbReference>
<evidence type="ECO:0000256" key="4">
    <source>
        <dbReference type="ARBA" id="ARBA00022618"/>
    </source>
</evidence>
<dbReference type="InterPro" id="IPR001460">
    <property type="entry name" value="PCN-bd_Tpept"/>
</dbReference>
<keyword evidence="9 16" id="KW-0133">Cell shape</keyword>
<comment type="caution">
    <text evidence="19">The sequence shown here is derived from an EMBL/GenBank/DDBJ whole genome shotgun (WGS) entry which is preliminary data.</text>
</comment>
<evidence type="ECO:0000256" key="16">
    <source>
        <dbReference type="HAMAP-Rule" id="MF_02080"/>
    </source>
</evidence>
<evidence type="ECO:0000256" key="9">
    <source>
        <dbReference type="ARBA" id="ARBA00022960"/>
    </source>
</evidence>
<keyword evidence="6 16" id="KW-0645">Protease</keyword>
<dbReference type="GO" id="GO:0008955">
    <property type="term" value="F:peptidoglycan glycosyltransferase activity"/>
    <property type="evidence" value="ECO:0007669"/>
    <property type="project" value="InterPro"/>
</dbReference>
<dbReference type="EMBL" id="VMKP01000003">
    <property type="protein sequence ID" value="TVO64453.1"/>
    <property type="molecule type" value="Genomic_DNA"/>
</dbReference>
<dbReference type="AlphaFoldDB" id="A0A557RH08"/>
<name>A0A557RH08_9GAMM</name>
<dbReference type="GO" id="GO:0008658">
    <property type="term" value="F:penicillin binding"/>
    <property type="evidence" value="ECO:0007669"/>
    <property type="project" value="InterPro"/>
</dbReference>
<keyword evidence="12 16" id="KW-0472">Membrane</keyword>
<comment type="catalytic activity">
    <reaction evidence="16">
        <text>Preferential cleavage: (Ac)2-L-Lys-D-Ala-|-D-Ala. Also transpeptidation of peptidyl-alanyl moieties that are N-acyl substituents of D-alanine.</text>
        <dbReference type="EC" id="3.4.16.4"/>
    </reaction>
</comment>
<dbReference type="GO" id="GO:0009252">
    <property type="term" value="P:peptidoglycan biosynthetic process"/>
    <property type="evidence" value="ECO:0007669"/>
    <property type="project" value="UniProtKB-UniRule"/>
</dbReference>
<feature type="active site" description="Acyl-ester intermediate" evidence="16">
    <location>
        <position position="297"/>
    </location>
</feature>
<dbReference type="InterPro" id="IPR037532">
    <property type="entry name" value="FtsI_transpept"/>
</dbReference>
<evidence type="ECO:0000256" key="1">
    <source>
        <dbReference type="ARBA" id="ARBA00004370"/>
    </source>
</evidence>
<keyword evidence="3 16" id="KW-0997">Cell inner membrane</keyword>
<dbReference type="GO" id="GO:0043093">
    <property type="term" value="P:FtsZ-dependent cytokinesis"/>
    <property type="evidence" value="ECO:0007669"/>
    <property type="project" value="UniProtKB-UniRule"/>
</dbReference>
<dbReference type="GO" id="GO:0071555">
    <property type="term" value="P:cell wall organization"/>
    <property type="evidence" value="ECO:0007669"/>
    <property type="project" value="UniProtKB-KW"/>
</dbReference>
<feature type="domain" description="Penicillin-binding protein dimerisation" evidence="18">
    <location>
        <begin position="59"/>
        <end position="209"/>
    </location>
</feature>
<evidence type="ECO:0000313" key="19">
    <source>
        <dbReference type="EMBL" id="TVO64453.1"/>
    </source>
</evidence>
<evidence type="ECO:0000256" key="10">
    <source>
        <dbReference type="ARBA" id="ARBA00022984"/>
    </source>
</evidence>
<keyword evidence="15 16" id="KW-0961">Cell wall biogenesis/degradation</keyword>
<evidence type="ECO:0000256" key="11">
    <source>
        <dbReference type="ARBA" id="ARBA00022989"/>
    </source>
</evidence>
<evidence type="ECO:0000256" key="12">
    <source>
        <dbReference type="ARBA" id="ARBA00023136"/>
    </source>
</evidence>
<dbReference type="RefSeq" id="WP_144348034.1">
    <property type="nucleotide sequence ID" value="NZ_VMKP01000003.1"/>
</dbReference>
<dbReference type="Gene3D" id="3.30.450.330">
    <property type="match status" value="1"/>
</dbReference>
<dbReference type="GO" id="GO:0000917">
    <property type="term" value="P:division septum assembly"/>
    <property type="evidence" value="ECO:0007669"/>
    <property type="project" value="UniProtKB-KW"/>
</dbReference>
<dbReference type="Gene3D" id="3.40.710.10">
    <property type="entry name" value="DD-peptidase/beta-lactamase superfamily"/>
    <property type="match status" value="1"/>
</dbReference>
<dbReference type="GO" id="GO:0005886">
    <property type="term" value="C:plasma membrane"/>
    <property type="evidence" value="ECO:0007669"/>
    <property type="project" value="UniProtKB-UniRule"/>
</dbReference>
<evidence type="ECO:0000313" key="20">
    <source>
        <dbReference type="Proteomes" id="UP000316688"/>
    </source>
</evidence>
<dbReference type="InterPro" id="IPR050515">
    <property type="entry name" value="Beta-lactam/transpept"/>
</dbReference>
<feature type="domain" description="Penicillin-binding protein transpeptidase" evidence="17">
    <location>
        <begin position="250"/>
        <end position="546"/>
    </location>
</feature>
<dbReference type="HAMAP" id="MF_02080">
    <property type="entry name" value="FtsI_transpept"/>
    <property type="match status" value="1"/>
</dbReference>
<keyword evidence="7 16" id="KW-0812">Transmembrane</keyword>
<keyword evidence="20" id="KW-1185">Reference proteome</keyword>
<evidence type="ECO:0000256" key="7">
    <source>
        <dbReference type="ARBA" id="ARBA00022692"/>
    </source>
</evidence>
<evidence type="ECO:0000259" key="17">
    <source>
        <dbReference type="Pfam" id="PF00905"/>
    </source>
</evidence>
<proteinExistence type="inferred from homology"/>
<dbReference type="InterPro" id="IPR036138">
    <property type="entry name" value="PBP_dimer_sf"/>
</dbReference>
<dbReference type="PANTHER" id="PTHR30627">
    <property type="entry name" value="PEPTIDOGLYCAN D,D-TRANSPEPTIDASE"/>
    <property type="match status" value="1"/>
</dbReference>
<keyword evidence="10 16" id="KW-0573">Peptidoglycan synthesis</keyword>
<dbReference type="Gene3D" id="3.90.1310.10">
    <property type="entry name" value="Penicillin-binding protein 2a (Domain 2)"/>
    <property type="match status" value="1"/>
</dbReference>
<dbReference type="Proteomes" id="UP000316688">
    <property type="component" value="Unassembled WGS sequence"/>
</dbReference>
<dbReference type="Pfam" id="PF00905">
    <property type="entry name" value="Transpeptidase"/>
    <property type="match status" value="1"/>
</dbReference>
<evidence type="ECO:0000256" key="2">
    <source>
        <dbReference type="ARBA" id="ARBA00022475"/>
    </source>
</evidence>
<dbReference type="InterPro" id="IPR012338">
    <property type="entry name" value="Beta-lactam/transpept-like"/>
</dbReference>
<comment type="similarity">
    <text evidence="16">Belongs to the transpeptidase family. FtsI subfamily.</text>
</comment>
<comment type="function">
    <text evidence="16">Catalyzes cross-linking of the peptidoglycan cell wall at the division septum.</text>
</comment>
<dbReference type="GO" id="GO:0009002">
    <property type="term" value="F:serine-type D-Ala-D-Ala carboxypeptidase activity"/>
    <property type="evidence" value="ECO:0007669"/>
    <property type="project" value="UniProtKB-UniRule"/>
</dbReference>
<dbReference type="GO" id="GO:0006508">
    <property type="term" value="P:proteolysis"/>
    <property type="evidence" value="ECO:0007669"/>
    <property type="project" value="UniProtKB-KW"/>
</dbReference>
<comment type="subcellular location">
    <subcellularLocation>
        <location evidence="1">Membrane</location>
    </subcellularLocation>
</comment>
<dbReference type="SUPFAM" id="SSF56519">
    <property type="entry name" value="Penicillin binding protein dimerisation domain"/>
    <property type="match status" value="1"/>
</dbReference>
<evidence type="ECO:0000256" key="8">
    <source>
        <dbReference type="ARBA" id="ARBA00022801"/>
    </source>
</evidence>
<evidence type="ECO:0000256" key="13">
    <source>
        <dbReference type="ARBA" id="ARBA00023210"/>
    </source>
</evidence>
<evidence type="ECO:0000256" key="14">
    <source>
        <dbReference type="ARBA" id="ARBA00023306"/>
    </source>
</evidence>
<dbReference type="Pfam" id="PF03717">
    <property type="entry name" value="PBP_dimer"/>
    <property type="match status" value="1"/>
</dbReference>
<dbReference type="SUPFAM" id="SSF56601">
    <property type="entry name" value="beta-lactamase/transpeptidase-like"/>
    <property type="match status" value="1"/>
</dbReference>
<keyword evidence="5 16" id="KW-0121">Carboxypeptidase</keyword>
<gene>
    <name evidence="16" type="primary">ftsI</name>
    <name evidence="19" type="ORF">FPL11_07290</name>
</gene>
<reference evidence="19 20" key="1">
    <citation type="submission" date="2019-07" db="EMBL/GenBank/DDBJ databases">
        <title>Reclasification of Spiribacter aquaticus.</title>
        <authorList>
            <person name="Leon M.J."/>
            <person name="Sanchez-Porro C."/>
            <person name="Ventosa A."/>
        </authorList>
    </citation>
    <scope>NUCLEOTIDE SEQUENCE [LARGE SCALE GENOMIC DNA]</scope>
    <source>
        <strain evidence="19 20">SP30</strain>
    </source>
</reference>